<evidence type="ECO:0000256" key="2">
    <source>
        <dbReference type="SAM" id="Phobius"/>
    </source>
</evidence>
<name>A0A563F2G0_9PSEU</name>
<protein>
    <submittedName>
        <fullName evidence="3">Uncharacterized protein</fullName>
    </submittedName>
</protein>
<gene>
    <name evidence="3" type="ORF">FKR81_06225</name>
</gene>
<feature type="region of interest" description="Disordered" evidence="1">
    <location>
        <begin position="97"/>
        <end position="191"/>
    </location>
</feature>
<dbReference type="EMBL" id="VOBR01000003">
    <property type="protein sequence ID" value="TWP53544.1"/>
    <property type="molecule type" value="Genomic_DNA"/>
</dbReference>
<feature type="compositionally biased region" description="Acidic residues" evidence="1">
    <location>
        <begin position="97"/>
        <end position="141"/>
    </location>
</feature>
<evidence type="ECO:0000313" key="3">
    <source>
        <dbReference type="EMBL" id="TWP53544.1"/>
    </source>
</evidence>
<dbReference type="OrthoDB" id="3698637at2"/>
<keyword evidence="2" id="KW-0812">Transmembrane</keyword>
<dbReference type="Proteomes" id="UP000316639">
    <property type="component" value="Unassembled WGS sequence"/>
</dbReference>
<keyword evidence="2" id="KW-0472">Membrane</keyword>
<organism evidence="3 4">
    <name type="scientific">Lentzea tibetensis</name>
    <dbReference type="NCBI Taxonomy" id="2591470"/>
    <lineage>
        <taxon>Bacteria</taxon>
        <taxon>Bacillati</taxon>
        <taxon>Actinomycetota</taxon>
        <taxon>Actinomycetes</taxon>
        <taxon>Pseudonocardiales</taxon>
        <taxon>Pseudonocardiaceae</taxon>
        <taxon>Lentzea</taxon>
    </lineage>
</organism>
<dbReference type="RefSeq" id="WP_146349955.1">
    <property type="nucleotide sequence ID" value="NZ_VOBR01000003.1"/>
</dbReference>
<keyword evidence="4" id="KW-1185">Reference proteome</keyword>
<keyword evidence="2" id="KW-1133">Transmembrane helix</keyword>
<comment type="caution">
    <text evidence="3">The sequence shown here is derived from an EMBL/GenBank/DDBJ whole genome shotgun (WGS) entry which is preliminary data.</text>
</comment>
<feature type="transmembrane region" description="Helical" evidence="2">
    <location>
        <begin position="6"/>
        <end position="27"/>
    </location>
</feature>
<reference evidence="3 4" key="1">
    <citation type="submission" date="2019-07" db="EMBL/GenBank/DDBJ databases">
        <title>Lentzea xizangensis sp. nov., isolated from Qinghai-Tibetan Plateau Soils.</title>
        <authorList>
            <person name="Huang J."/>
        </authorList>
    </citation>
    <scope>NUCLEOTIDE SEQUENCE [LARGE SCALE GENOMIC DNA]</scope>
    <source>
        <strain evidence="3 4">FXJ1.1311</strain>
    </source>
</reference>
<sequence>MAGAVGIVFGLCVLSFTAGAALMYVVVRRREEHGAEVPQAVGDAAPAPPDEQLELRWHEPAYDVRPIHRNPVVGMPPVFEEVEEPEPVRGLFEPVAEVEPEPVAEAEPEPECELVAEAEPVSEPEPEPVAEAEPVSEPEPEVEQRQPEAVLPPQAEPSVHENATPPERDEFRQRYLRTFEAARRRAAGSNN</sequence>
<proteinExistence type="predicted"/>
<dbReference type="AlphaFoldDB" id="A0A563F2G0"/>
<evidence type="ECO:0000313" key="4">
    <source>
        <dbReference type="Proteomes" id="UP000316639"/>
    </source>
</evidence>
<accession>A0A563F2G0</accession>
<evidence type="ECO:0000256" key="1">
    <source>
        <dbReference type="SAM" id="MobiDB-lite"/>
    </source>
</evidence>